<dbReference type="GO" id="GO:0008168">
    <property type="term" value="F:methyltransferase activity"/>
    <property type="evidence" value="ECO:0007669"/>
    <property type="project" value="UniProtKB-KW"/>
</dbReference>
<dbReference type="Gene3D" id="3.30.450.20">
    <property type="entry name" value="PAS domain"/>
    <property type="match status" value="1"/>
</dbReference>
<dbReference type="InterPro" id="IPR022642">
    <property type="entry name" value="CheR_C"/>
</dbReference>
<evidence type="ECO:0000313" key="14">
    <source>
        <dbReference type="EMBL" id="MEK0084516.1"/>
    </source>
</evidence>
<dbReference type="Pfam" id="PF01339">
    <property type="entry name" value="CheB_methylest"/>
    <property type="match status" value="1"/>
</dbReference>
<dbReference type="PROSITE" id="PS50122">
    <property type="entry name" value="CHEB"/>
    <property type="match status" value="1"/>
</dbReference>
<dbReference type="InterPro" id="IPR036890">
    <property type="entry name" value="HATPase_C_sf"/>
</dbReference>
<dbReference type="InterPro" id="IPR035965">
    <property type="entry name" value="PAS-like_dom_sf"/>
</dbReference>
<evidence type="ECO:0000256" key="2">
    <source>
        <dbReference type="ARBA" id="ARBA00001541"/>
    </source>
</evidence>
<comment type="caution">
    <text evidence="14">The sequence shown here is derived from an EMBL/GenBank/DDBJ whole genome shotgun (WGS) entry which is preliminary data.</text>
</comment>
<dbReference type="InterPro" id="IPR050903">
    <property type="entry name" value="Bact_Chemotaxis_MeTrfase"/>
</dbReference>
<evidence type="ECO:0000256" key="1">
    <source>
        <dbReference type="ARBA" id="ARBA00000085"/>
    </source>
</evidence>
<keyword evidence="10" id="KW-0145">Chemotaxis</keyword>
<evidence type="ECO:0000256" key="9">
    <source>
        <dbReference type="ARBA" id="ARBA00022840"/>
    </source>
</evidence>
<feature type="domain" description="CheR-type methyltransferase" evidence="13">
    <location>
        <begin position="219"/>
        <end position="479"/>
    </location>
</feature>
<dbReference type="Pfam" id="PF07536">
    <property type="entry name" value="HWE_HK"/>
    <property type="match status" value="1"/>
</dbReference>
<dbReference type="EMBL" id="JBBLZC010000015">
    <property type="protein sequence ID" value="MEK0084516.1"/>
    <property type="molecule type" value="Genomic_DNA"/>
</dbReference>
<dbReference type="Gene3D" id="1.10.155.10">
    <property type="entry name" value="Chemotaxis receptor methyltransferase CheR, N-terminal domain"/>
    <property type="match status" value="1"/>
</dbReference>
<keyword evidence="9" id="KW-0067">ATP-binding</keyword>
<organism evidence="14 15">
    <name type="scientific">Benzoatithermus flavus</name>
    <dbReference type="NCBI Taxonomy" id="3108223"/>
    <lineage>
        <taxon>Bacteria</taxon>
        <taxon>Pseudomonadati</taxon>
        <taxon>Pseudomonadota</taxon>
        <taxon>Alphaproteobacteria</taxon>
        <taxon>Geminicoccales</taxon>
        <taxon>Geminicoccaceae</taxon>
        <taxon>Benzoatithermus</taxon>
    </lineage>
</organism>
<protein>
    <submittedName>
        <fullName evidence="14">CheR family methyltransferase</fullName>
    </submittedName>
</protein>
<name>A0ABU8XTH6_9PROT</name>
<keyword evidence="15" id="KW-1185">Reference proteome</keyword>
<dbReference type="Gene3D" id="3.40.50.180">
    <property type="entry name" value="Methylesterase CheB, C-terminal domain"/>
    <property type="match status" value="1"/>
</dbReference>
<feature type="active site" evidence="10">
    <location>
        <position position="15"/>
    </location>
</feature>
<dbReference type="InterPro" id="IPR029063">
    <property type="entry name" value="SAM-dependent_MTases_sf"/>
</dbReference>
<dbReference type="SMART" id="SM00911">
    <property type="entry name" value="HWE_HK"/>
    <property type="match status" value="1"/>
</dbReference>
<dbReference type="PANTHER" id="PTHR24422:SF27">
    <property type="entry name" value="PROTEIN-GLUTAMATE O-METHYLTRANSFERASE"/>
    <property type="match status" value="1"/>
</dbReference>
<dbReference type="PRINTS" id="PR00996">
    <property type="entry name" value="CHERMTFRASE"/>
</dbReference>
<dbReference type="InterPro" id="IPR000673">
    <property type="entry name" value="Sig_transdc_resp-reg_Me-estase"/>
</dbReference>
<evidence type="ECO:0000256" key="4">
    <source>
        <dbReference type="ARBA" id="ARBA00022603"/>
    </source>
</evidence>
<accession>A0ABU8XTH6</accession>
<dbReference type="SMART" id="SM00091">
    <property type="entry name" value="PAS"/>
    <property type="match status" value="2"/>
</dbReference>
<dbReference type="CDD" id="cd16434">
    <property type="entry name" value="CheB-CheR_fusion"/>
    <property type="match status" value="1"/>
</dbReference>
<keyword evidence="10" id="KW-0378">Hydrolase</keyword>
<keyword evidence="8" id="KW-0418">Kinase</keyword>
<evidence type="ECO:0000256" key="10">
    <source>
        <dbReference type="PROSITE-ProRule" id="PRU00050"/>
    </source>
</evidence>
<dbReference type="InterPro" id="IPR035909">
    <property type="entry name" value="CheB_C"/>
</dbReference>
<dbReference type="Gene3D" id="3.30.565.10">
    <property type="entry name" value="Histidine kinase-like ATPase, C-terminal domain"/>
    <property type="match status" value="1"/>
</dbReference>
<evidence type="ECO:0000313" key="15">
    <source>
        <dbReference type="Proteomes" id="UP001375743"/>
    </source>
</evidence>
<feature type="coiled-coil region" evidence="11">
    <location>
        <begin position="653"/>
        <end position="718"/>
    </location>
</feature>
<dbReference type="Proteomes" id="UP001375743">
    <property type="component" value="Unassembled WGS sequence"/>
</dbReference>
<dbReference type="InterPro" id="IPR036804">
    <property type="entry name" value="CheR_N_sf"/>
</dbReference>
<evidence type="ECO:0000256" key="11">
    <source>
        <dbReference type="SAM" id="Coils"/>
    </source>
</evidence>
<keyword evidence="6" id="KW-0949">S-adenosyl-L-methionine</keyword>
<evidence type="ECO:0000256" key="5">
    <source>
        <dbReference type="ARBA" id="ARBA00022679"/>
    </source>
</evidence>
<dbReference type="CDD" id="cd02440">
    <property type="entry name" value="AdoMet_MTases"/>
    <property type="match status" value="1"/>
</dbReference>
<evidence type="ECO:0000256" key="8">
    <source>
        <dbReference type="ARBA" id="ARBA00022777"/>
    </source>
</evidence>
<dbReference type="Gene3D" id="3.40.50.150">
    <property type="entry name" value="Vaccinia Virus protein VP39"/>
    <property type="match status" value="1"/>
</dbReference>
<dbReference type="Pfam" id="PF01739">
    <property type="entry name" value="CheR"/>
    <property type="match status" value="1"/>
</dbReference>
<evidence type="ECO:0000259" key="12">
    <source>
        <dbReference type="PROSITE" id="PS50122"/>
    </source>
</evidence>
<proteinExistence type="predicted"/>
<dbReference type="PANTHER" id="PTHR24422">
    <property type="entry name" value="CHEMOTAXIS PROTEIN METHYLTRANSFERASE"/>
    <property type="match status" value="1"/>
</dbReference>
<feature type="active site" evidence="10">
    <location>
        <position position="135"/>
    </location>
</feature>
<dbReference type="GO" id="GO:0032259">
    <property type="term" value="P:methylation"/>
    <property type="evidence" value="ECO:0007669"/>
    <property type="project" value="UniProtKB-KW"/>
</dbReference>
<keyword evidence="4 14" id="KW-0489">Methyltransferase</keyword>
<gene>
    <name evidence="14" type="ORF">U1T56_15270</name>
</gene>
<evidence type="ECO:0000256" key="3">
    <source>
        <dbReference type="ARBA" id="ARBA00022553"/>
    </source>
</evidence>
<dbReference type="SUPFAM" id="SSF55785">
    <property type="entry name" value="PYP-like sensor domain (PAS domain)"/>
    <property type="match status" value="1"/>
</dbReference>
<dbReference type="PROSITE" id="PS50123">
    <property type="entry name" value="CHER"/>
    <property type="match status" value="1"/>
</dbReference>
<evidence type="ECO:0000259" key="13">
    <source>
        <dbReference type="PROSITE" id="PS50123"/>
    </source>
</evidence>
<dbReference type="RefSeq" id="WP_418160367.1">
    <property type="nucleotide sequence ID" value="NZ_JBBLZC010000015.1"/>
</dbReference>
<keyword evidence="5" id="KW-0808">Transferase</keyword>
<comment type="catalytic activity">
    <reaction evidence="1">
        <text>ATP + protein L-histidine = ADP + protein N-phospho-L-histidine.</text>
        <dbReference type="EC" id="2.7.13.3"/>
    </reaction>
</comment>
<dbReference type="SUPFAM" id="SSF47757">
    <property type="entry name" value="Chemotaxis receptor methyltransferase CheR, N-terminal domain"/>
    <property type="match status" value="1"/>
</dbReference>
<feature type="active site" evidence="10">
    <location>
        <position position="42"/>
    </location>
</feature>
<dbReference type="Pfam" id="PF03705">
    <property type="entry name" value="CheR_N"/>
    <property type="match status" value="1"/>
</dbReference>
<reference evidence="14 15" key="1">
    <citation type="submission" date="2024-01" db="EMBL/GenBank/DDBJ databases">
        <title>Multi-omics insights into the function and evolution of sodium benzoate biodegradation pathways in Benzoatithermus flavus gen. nov., sp. nov. from hot spring.</title>
        <authorList>
            <person name="Hu C.-J."/>
            <person name="Li W.-J."/>
        </authorList>
    </citation>
    <scope>NUCLEOTIDE SEQUENCE [LARGE SCALE GENOMIC DNA]</scope>
    <source>
        <strain evidence="14 15">SYSU G07066</strain>
    </source>
</reference>
<dbReference type="InterPro" id="IPR011102">
    <property type="entry name" value="Sig_transdc_His_kinase_HWE"/>
</dbReference>
<dbReference type="SUPFAM" id="SSF53335">
    <property type="entry name" value="S-adenosyl-L-methionine-dependent methyltransferases"/>
    <property type="match status" value="1"/>
</dbReference>
<keyword evidence="11" id="KW-0175">Coiled coil</keyword>
<evidence type="ECO:0000256" key="6">
    <source>
        <dbReference type="ARBA" id="ARBA00022691"/>
    </source>
</evidence>
<dbReference type="InterPro" id="IPR000014">
    <property type="entry name" value="PAS"/>
</dbReference>
<keyword evidence="3" id="KW-0597">Phosphoprotein</keyword>
<dbReference type="SUPFAM" id="SSF52738">
    <property type="entry name" value="Methylesterase CheB, C-terminal domain"/>
    <property type="match status" value="1"/>
</dbReference>
<dbReference type="Pfam" id="PF13596">
    <property type="entry name" value="PAS_10"/>
    <property type="match status" value="1"/>
</dbReference>
<comment type="catalytic activity">
    <reaction evidence="2">
        <text>L-glutamyl-[protein] + S-adenosyl-L-methionine = [protein]-L-glutamate 5-O-methyl ester + S-adenosyl-L-homocysteine</text>
        <dbReference type="Rhea" id="RHEA:24452"/>
        <dbReference type="Rhea" id="RHEA-COMP:10208"/>
        <dbReference type="Rhea" id="RHEA-COMP:10311"/>
        <dbReference type="ChEBI" id="CHEBI:29973"/>
        <dbReference type="ChEBI" id="CHEBI:57856"/>
        <dbReference type="ChEBI" id="CHEBI:59789"/>
        <dbReference type="ChEBI" id="CHEBI:82795"/>
        <dbReference type="EC" id="2.1.1.80"/>
    </reaction>
</comment>
<feature type="domain" description="CheB-type methylesterase" evidence="12">
    <location>
        <begin position="9"/>
        <end position="195"/>
    </location>
</feature>
<dbReference type="SMART" id="SM00138">
    <property type="entry name" value="MeTrc"/>
    <property type="match status" value="1"/>
</dbReference>
<dbReference type="InterPro" id="IPR000780">
    <property type="entry name" value="CheR_MeTrfase"/>
</dbReference>
<keyword evidence="7" id="KW-0547">Nucleotide-binding</keyword>
<sequence length="1053" mass="116791">MKAQENLFVVGIGASAGGIEALEGLFRHMPADTGMAFIVILHLAPDKASHADEVLQHFTSMPVERIVDGMGVAADHVYVVSPKSRITLERGRLRVHPDEEHGRRARNPIDLFFASLAEDQGEHAIAIVLSGGGSDGTLGIKAIKENGGLALAQGRDHSSPRHESMPQSAIATGLVDLVVPVEDMAEKLLAYVQSYGPTARIVSRRGEVTREEDTRNIKRQICAVLRDQVGHDFSRYKEKTFLRRVQRRMQVVQLTDVREYVKRLRQDPEEVTFLFRDLLIGVTSFFRDHEAFEALATLAMPKLFEGKGAGGTIRVWVPGCATGEEVYSIAILLYEHMDRLSAPFKVQIFGTDIDESALAVARAGRYLASSVEDVSPERLQRFFTEEARTYTVSKELRDMCIFSAHSVVRDPPFSRIDLISCRNLLIYFDAELQRQVIPVFHYALRPGGILFLGISENVSQHPDLFTPLDKKSRIFQRRDHVGSQVQFPLLLPGPRLLANSTAARGNQAVPGVSLRRLVETRVLEQFAPAHVIVNRDGNIVYYSPRTGKYLEQAPGPPGHQLLAMARKGLRLELRSALQKAIETRRTVMRENIAIEVEDRIQLVNLAIEPLADSDADPLFLVLFTDLGSPMTQEALAARRGAAGDGDPNPAQLEVELRDTRERLQSTIEEYETALEELKAANEELVSMNEELQSANEELETSKEEIQSINEELQTVNQELGTKVDLLNQTNADLRNLFESTQIAVIFLDRDLVIRSFTPATTGLFSLIPSDRGRPLTDITSHLDYGSLAEDVRSVIQSGQPVERRVAARGGSLHYLMRILPYRSMDATIEGALVTFVDVTVTIQAEQQQRMLVQELNHRVRNMLAVVGSIARQTMIRAASPEAFLESFLGRLDALGRSHGLLSRERWGEVGLREILLAELTPQAGTERVELEGPTILLKPKMALAFGLIAHELTTNALKHGALSVPEGRVRLTWSLEQQDGKPSALVLRWRETGGPPISAPENTGFGSELIDREVRFDLGGTVKTEFQEGGLCVTIKVLADSMLFAEPAHGQQA</sequence>
<evidence type="ECO:0000256" key="7">
    <source>
        <dbReference type="ARBA" id="ARBA00022741"/>
    </source>
</evidence>
<dbReference type="InterPro" id="IPR022641">
    <property type="entry name" value="CheR_N"/>
</dbReference>